<proteinExistence type="predicted"/>
<name>A0A6S7I3H0_PARCT</name>
<evidence type="ECO:0000313" key="1">
    <source>
        <dbReference type="EMBL" id="CAB4011083.1"/>
    </source>
</evidence>
<dbReference type="AlphaFoldDB" id="A0A6S7I3H0"/>
<dbReference type="Proteomes" id="UP001152795">
    <property type="component" value="Unassembled WGS sequence"/>
</dbReference>
<keyword evidence="2" id="KW-1185">Reference proteome</keyword>
<accession>A0A6S7I3H0</accession>
<evidence type="ECO:0000313" key="2">
    <source>
        <dbReference type="Proteomes" id="UP001152795"/>
    </source>
</evidence>
<protein>
    <submittedName>
        <fullName evidence="1">Uncharacterized protein</fullName>
    </submittedName>
</protein>
<dbReference type="EMBL" id="CACRXK020007020">
    <property type="protein sequence ID" value="CAB4011083.1"/>
    <property type="molecule type" value="Genomic_DNA"/>
</dbReference>
<reference evidence="1" key="1">
    <citation type="submission" date="2020-04" db="EMBL/GenBank/DDBJ databases">
        <authorList>
            <person name="Alioto T."/>
            <person name="Alioto T."/>
            <person name="Gomez Garrido J."/>
        </authorList>
    </citation>
    <scope>NUCLEOTIDE SEQUENCE</scope>
    <source>
        <strain evidence="1">A484AB</strain>
    </source>
</reference>
<gene>
    <name evidence="1" type="ORF">PACLA_8A009160</name>
</gene>
<sequence>MQAMLSKKTVDVSSRKYGDWKDTLENLVRNLSVQNVGKLPSIQVTLCYQLMPFMFHEIKIFVSSALIVSAWNRSASAIYQNFQI</sequence>
<organism evidence="1 2">
    <name type="scientific">Paramuricea clavata</name>
    <name type="common">Red gorgonian</name>
    <name type="synonym">Violescent sea-whip</name>
    <dbReference type="NCBI Taxonomy" id="317549"/>
    <lineage>
        <taxon>Eukaryota</taxon>
        <taxon>Metazoa</taxon>
        <taxon>Cnidaria</taxon>
        <taxon>Anthozoa</taxon>
        <taxon>Octocorallia</taxon>
        <taxon>Malacalcyonacea</taxon>
        <taxon>Plexauridae</taxon>
        <taxon>Paramuricea</taxon>
    </lineage>
</organism>
<comment type="caution">
    <text evidence="1">The sequence shown here is derived from an EMBL/GenBank/DDBJ whole genome shotgun (WGS) entry which is preliminary data.</text>
</comment>